<accession>A0A2A2KPG4</accession>
<reference evidence="2 3" key="1">
    <citation type="journal article" date="2017" name="Curr. Biol.">
        <title>Genome architecture and evolution of a unichromosomal asexual nematode.</title>
        <authorList>
            <person name="Fradin H."/>
            <person name="Zegar C."/>
            <person name="Gutwein M."/>
            <person name="Lucas J."/>
            <person name="Kovtun M."/>
            <person name="Corcoran D."/>
            <person name="Baugh L.R."/>
            <person name="Kiontke K."/>
            <person name="Gunsalus K."/>
            <person name="Fitch D.H."/>
            <person name="Piano F."/>
        </authorList>
    </citation>
    <scope>NUCLEOTIDE SEQUENCE [LARGE SCALE GENOMIC DNA]</scope>
    <source>
        <strain evidence="2">PF1309</strain>
    </source>
</reference>
<evidence type="ECO:0000256" key="1">
    <source>
        <dbReference type="SAM" id="MobiDB-lite"/>
    </source>
</evidence>
<sequence length="516" mass="58448">MNTDLVPKETSDLIVDLISRNKVLELESGRLRTENRHLEECRRVTGIVMNQKRAELKAALSKRKPEKCEKRAVERHNWDRECGKILRLRSRDVPCERVDSDLSGSDSDASGSDQFDLEIDMVDQPSRGAQSSPSAIINGGLKKRKSDNTKRSPLPEKRKRRRRVVIDDDESEKEEPDDPDSISTINVINPPENHSAATPALTPNSCYPESLEDPIHERVAQEIEPIKADMEESSNWSLRASVSDSDNKSECSEIDVVGIDEKISADLPVTPVKLEPLVEEAHEEIPKQSLENPPTEMATPKTEQIEPMEQISPMIESQIVPKKSRKRLADELLVYAVVEAPTLMSDSFIKSLIAQQIPREDDNPILPNTMQVRIAGRVAREQLHAFGLMAQLDDLKEQRRLLPAPREFFILLSPSRKTCRFCGEDTHFTDSCLYFRTLAEREEEVEMRRLCRGCLVKGCNYGDACSPICYYCKNSSKEAPGRLTQLHHSALCPLPEKSQEVDDQICELEMILDRSR</sequence>
<evidence type="ECO:0000313" key="3">
    <source>
        <dbReference type="Proteomes" id="UP000218231"/>
    </source>
</evidence>
<feature type="region of interest" description="Disordered" evidence="1">
    <location>
        <begin position="123"/>
        <end position="201"/>
    </location>
</feature>
<name>A0A2A2KPG4_9BILA</name>
<organism evidence="2 3">
    <name type="scientific">Diploscapter pachys</name>
    <dbReference type="NCBI Taxonomy" id="2018661"/>
    <lineage>
        <taxon>Eukaryota</taxon>
        <taxon>Metazoa</taxon>
        <taxon>Ecdysozoa</taxon>
        <taxon>Nematoda</taxon>
        <taxon>Chromadorea</taxon>
        <taxon>Rhabditida</taxon>
        <taxon>Rhabditina</taxon>
        <taxon>Rhabditomorpha</taxon>
        <taxon>Rhabditoidea</taxon>
        <taxon>Rhabditidae</taxon>
        <taxon>Diploscapter</taxon>
    </lineage>
</organism>
<protein>
    <submittedName>
        <fullName evidence="2">Uncharacterized protein</fullName>
    </submittedName>
</protein>
<feature type="compositionally biased region" description="Acidic residues" evidence="1">
    <location>
        <begin position="167"/>
        <end position="180"/>
    </location>
</feature>
<dbReference type="OrthoDB" id="5876511at2759"/>
<dbReference type="AlphaFoldDB" id="A0A2A2KPG4"/>
<dbReference type="EMBL" id="LIAE01008022">
    <property type="protein sequence ID" value="PAV75871.1"/>
    <property type="molecule type" value="Genomic_DNA"/>
</dbReference>
<keyword evidence="3" id="KW-1185">Reference proteome</keyword>
<proteinExistence type="predicted"/>
<comment type="caution">
    <text evidence="2">The sequence shown here is derived from an EMBL/GenBank/DDBJ whole genome shotgun (WGS) entry which is preliminary data.</text>
</comment>
<gene>
    <name evidence="2" type="ORF">WR25_11423</name>
</gene>
<dbReference type="Proteomes" id="UP000218231">
    <property type="component" value="Unassembled WGS sequence"/>
</dbReference>
<evidence type="ECO:0000313" key="2">
    <source>
        <dbReference type="EMBL" id="PAV75871.1"/>
    </source>
</evidence>
<feature type="compositionally biased region" description="Basic and acidic residues" evidence="1">
    <location>
        <begin position="146"/>
        <end position="156"/>
    </location>
</feature>